<gene>
    <name evidence="3" type="ORF">BWGOE8_09980</name>
</gene>
<dbReference type="Pfam" id="PF09339">
    <property type="entry name" value="HTH_IclR"/>
    <property type="match status" value="1"/>
</dbReference>
<dbReference type="Proteomes" id="UP000175706">
    <property type="component" value="Unassembled WGS sequence"/>
</dbReference>
<dbReference type="SUPFAM" id="SSF46785">
    <property type="entry name" value="Winged helix' DNA-binding domain"/>
    <property type="match status" value="1"/>
</dbReference>
<dbReference type="PATRIC" id="fig|86662.25.peg.968"/>
<dbReference type="Gene3D" id="1.10.1660.10">
    <property type="match status" value="1"/>
</dbReference>
<accession>A0A1E8BBW8</accession>
<dbReference type="GO" id="GO:0006355">
    <property type="term" value="P:regulation of DNA-templated transcription"/>
    <property type="evidence" value="ECO:0007669"/>
    <property type="project" value="InterPro"/>
</dbReference>
<reference evidence="3 4" key="1">
    <citation type="submission" date="2016-05" db="EMBL/GenBank/DDBJ databases">
        <title>Bacillus thuringiensis and Bacillus weihenstephanensis as novel biocontrol agents of wilt causing Verticillium species.</title>
        <authorList>
            <person name="Hollensteiner J."/>
            <person name="Wemheuer F."/>
            <person name="Harting R."/>
            <person name="Kolarzyk A."/>
            <person name="Diaz-Valerio S."/>
            <person name="Poehlein A."/>
            <person name="Brzuszkiewicz E."/>
            <person name="Nesemann K."/>
            <person name="Braus-Stromeyer S."/>
            <person name="Braus G."/>
            <person name="Daniel R."/>
            <person name="Liesegang H."/>
        </authorList>
    </citation>
    <scope>NUCLEOTIDE SEQUENCE [LARGE SCALE GENOMIC DNA]</scope>
    <source>
        <strain evidence="3 4">GOE8</strain>
    </source>
</reference>
<name>A0A1E8BBW8_BACMY</name>
<dbReference type="GO" id="GO:0003677">
    <property type="term" value="F:DNA binding"/>
    <property type="evidence" value="ECO:0007669"/>
    <property type="project" value="InterPro"/>
</dbReference>
<dbReference type="InterPro" id="IPR005471">
    <property type="entry name" value="Tscrpt_reg_IclR_N"/>
</dbReference>
<sequence length="212" mass="24933">MADTGDTKVELLEGIPKELKSHDIAKTFGIAESTVRKYAQSLEKAGYVFRKNENNTRIFTDIDELTFRDLIQARKEAGVNLDMAASVAVIRRQKKESPTQSVQPLINKELKDDLIPHKMQYEIQKLANSFQKQIEQIEEQNQMIISKLQASEETEIEIKKQLLESQKREKEKDQQIEDMQKMIDYIAKRDTAFDKKIEEIYQEAKKPWWKRW</sequence>
<comment type="caution">
    <text evidence="3">The sequence shown here is derived from an EMBL/GenBank/DDBJ whole genome shotgun (WGS) entry which is preliminary data.</text>
</comment>
<dbReference type="AlphaFoldDB" id="A0A1E8BBW8"/>
<protein>
    <recommendedName>
        <fullName evidence="2">HTH iclR-type domain-containing protein</fullName>
    </recommendedName>
</protein>
<keyword evidence="1" id="KW-0175">Coiled coil</keyword>
<dbReference type="EMBL" id="LXLT01000016">
    <property type="protein sequence ID" value="OFD83302.1"/>
    <property type="molecule type" value="Genomic_DNA"/>
</dbReference>
<dbReference type="InterPro" id="IPR036390">
    <property type="entry name" value="WH_DNA-bd_sf"/>
</dbReference>
<dbReference type="RefSeq" id="WP_070141136.1">
    <property type="nucleotide sequence ID" value="NZ_JBCMHW010000118.1"/>
</dbReference>
<proteinExistence type="predicted"/>
<feature type="domain" description="HTH iclR-type" evidence="2">
    <location>
        <begin position="10"/>
        <end position="48"/>
    </location>
</feature>
<evidence type="ECO:0000313" key="4">
    <source>
        <dbReference type="Proteomes" id="UP000175706"/>
    </source>
</evidence>
<evidence type="ECO:0000313" key="3">
    <source>
        <dbReference type="EMBL" id="OFD83302.1"/>
    </source>
</evidence>
<feature type="coiled-coil region" evidence="1">
    <location>
        <begin position="123"/>
        <end position="173"/>
    </location>
</feature>
<organism evidence="3 4">
    <name type="scientific">Bacillus mycoides</name>
    <dbReference type="NCBI Taxonomy" id="1405"/>
    <lineage>
        <taxon>Bacteria</taxon>
        <taxon>Bacillati</taxon>
        <taxon>Bacillota</taxon>
        <taxon>Bacilli</taxon>
        <taxon>Bacillales</taxon>
        <taxon>Bacillaceae</taxon>
        <taxon>Bacillus</taxon>
        <taxon>Bacillus cereus group</taxon>
    </lineage>
</organism>
<evidence type="ECO:0000256" key="1">
    <source>
        <dbReference type="SAM" id="Coils"/>
    </source>
</evidence>
<evidence type="ECO:0000259" key="2">
    <source>
        <dbReference type="Pfam" id="PF09339"/>
    </source>
</evidence>